<accession>A0ABR3A9G5</accession>
<evidence type="ECO:0000313" key="3">
    <source>
        <dbReference type="EMBL" id="KAL0070175.1"/>
    </source>
</evidence>
<evidence type="ECO:0000256" key="1">
    <source>
        <dbReference type="SAM" id="MobiDB-lite"/>
    </source>
</evidence>
<comment type="caution">
    <text evidence="3">The sequence shown here is derived from an EMBL/GenBank/DDBJ whole genome shotgun (WGS) entry which is preliminary data.</text>
</comment>
<dbReference type="Proteomes" id="UP001437256">
    <property type="component" value="Unassembled WGS sequence"/>
</dbReference>
<gene>
    <name evidence="3" type="ORF">AAF712_002665</name>
</gene>
<protein>
    <submittedName>
        <fullName evidence="3">Uncharacterized protein</fullName>
    </submittedName>
</protein>
<organism evidence="3 4">
    <name type="scientific">Marasmius tenuissimus</name>
    <dbReference type="NCBI Taxonomy" id="585030"/>
    <lineage>
        <taxon>Eukaryota</taxon>
        <taxon>Fungi</taxon>
        <taxon>Dikarya</taxon>
        <taxon>Basidiomycota</taxon>
        <taxon>Agaricomycotina</taxon>
        <taxon>Agaricomycetes</taxon>
        <taxon>Agaricomycetidae</taxon>
        <taxon>Agaricales</taxon>
        <taxon>Marasmiineae</taxon>
        <taxon>Marasmiaceae</taxon>
        <taxon>Marasmius</taxon>
    </lineage>
</organism>
<evidence type="ECO:0000256" key="2">
    <source>
        <dbReference type="SAM" id="SignalP"/>
    </source>
</evidence>
<proteinExistence type="predicted"/>
<dbReference type="EMBL" id="JBBXMP010000008">
    <property type="protein sequence ID" value="KAL0070175.1"/>
    <property type="molecule type" value="Genomic_DNA"/>
</dbReference>
<name>A0ABR3A9G5_9AGAR</name>
<keyword evidence="4" id="KW-1185">Reference proteome</keyword>
<feature type="compositionally biased region" description="Basic and acidic residues" evidence="1">
    <location>
        <begin position="47"/>
        <end position="60"/>
    </location>
</feature>
<sequence>MRIPWLAIAFIICAKAQYFSEGWKPGQEASTEAPNIAEGITNVFEAHQPRRTPENQRHVPPDPPQRKKKSLNELLDFTWVLATPPISTLFSLVGVNVTERLAKAKESPWDPRIPLITDGNYEEVIVNETLTEEEEKARTWILIVSGDYQQGGLSPMIDGIFDEAFSETVVSGDLPNVRWGRLDYLNVTYLTTKWAVWQ</sequence>
<reference evidence="3 4" key="1">
    <citation type="submission" date="2024-05" db="EMBL/GenBank/DDBJ databases">
        <title>A draft genome resource for the thread blight pathogen Marasmius tenuissimus strain MS-2.</title>
        <authorList>
            <person name="Yulfo-Soto G.E."/>
            <person name="Baruah I.K."/>
            <person name="Amoako-Attah I."/>
            <person name="Bukari Y."/>
            <person name="Meinhardt L.W."/>
            <person name="Bailey B.A."/>
            <person name="Cohen S.P."/>
        </authorList>
    </citation>
    <scope>NUCLEOTIDE SEQUENCE [LARGE SCALE GENOMIC DNA]</scope>
    <source>
        <strain evidence="3 4">MS-2</strain>
    </source>
</reference>
<feature type="signal peptide" evidence="2">
    <location>
        <begin position="1"/>
        <end position="16"/>
    </location>
</feature>
<evidence type="ECO:0000313" key="4">
    <source>
        <dbReference type="Proteomes" id="UP001437256"/>
    </source>
</evidence>
<keyword evidence="2" id="KW-0732">Signal</keyword>
<feature type="chain" id="PRO_5047128876" evidence="2">
    <location>
        <begin position="17"/>
        <end position="198"/>
    </location>
</feature>
<feature type="region of interest" description="Disordered" evidence="1">
    <location>
        <begin position="47"/>
        <end position="67"/>
    </location>
</feature>